<keyword evidence="3" id="KW-1185">Reference proteome</keyword>
<proteinExistence type="predicted"/>
<evidence type="ECO:0000256" key="1">
    <source>
        <dbReference type="SAM" id="Phobius"/>
    </source>
</evidence>
<comment type="caution">
    <text evidence="2">The sequence shown here is derived from an EMBL/GenBank/DDBJ whole genome shotgun (WGS) entry which is preliminary data.</text>
</comment>
<reference evidence="2" key="1">
    <citation type="submission" date="2022-03" db="EMBL/GenBank/DDBJ databases">
        <authorList>
            <person name="Sayadi A."/>
        </authorList>
    </citation>
    <scope>NUCLEOTIDE SEQUENCE</scope>
</reference>
<evidence type="ECO:0000313" key="2">
    <source>
        <dbReference type="EMBL" id="CAH1979362.1"/>
    </source>
</evidence>
<dbReference type="AlphaFoldDB" id="A0A9P0PBE1"/>
<name>A0A9P0PBE1_ACAOB</name>
<protein>
    <submittedName>
        <fullName evidence="2">Uncharacterized protein</fullName>
    </submittedName>
</protein>
<evidence type="ECO:0000313" key="3">
    <source>
        <dbReference type="Proteomes" id="UP001152888"/>
    </source>
</evidence>
<keyword evidence="1" id="KW-0812">Transmembrane</keyword>
<gene>
    <name evidence="2" type="ORF">ACAOBT_LOCUS13398</name>
</gene>
<organism evidence="2 3">
    <name type="scientific">Acanthoscelides obtectus</name>
    <name type="common">Bean weevil</name>
    <name type="synonym">Bruchus obtectus</name>
    <dbReference type="NCBI Taxonomy" id="200917"/>
    <lineage>
        <taxon>Eukaryota</taxon>
        <taxon>Metazoa</taxon>
        <taxon>Ecdysozoa</taxon>
        <taxon>Arthropoda</taxon>
        <taxon>Hexapoda</taxon>
        <taxon>Insecta</taxon>
        <taxon>Pterygota</taxon>
        <taxon>Neoptera</taxon>
        <taxon>Endopterygota</taxon>
        <taxon>Coleoptera</taxon>
        <taxon>Polyphaga</taxon>
        <taxon>Cucujiformia</taxon>
        <taxon>Chrysomeloidea</taxon>
        <taxon>Chrysomelidae</taxon>
        <taxon>Bruchinae</taxon>
        <taxon>Bruchini</taxon>
        <taxon>Acanthoscelides</taxon>
    </lineage>
</organism>
<keyword evidence="1" id="KW-0472">Membrane</keyword>
<accession>A0A9P0PBE1</accession>
<dbReference type="EMBL" id="CAKOFQ010006877">
    <property type="protein sequence ID" value="CAH1979362.1"/>
    <property type="molecule type" value="Genomic_DNA"/>
</dbReference>
<keyword evidence="1" id="KW-1133">Transmembrane helix</keyword>
<feature type="transmembrane region" description="Helical" evidence="1">
    <location>
        <begin position="6"/>
        <end position="25"/>
    </location>
</feature>
<sequence length="31" mass="3664">MAKLSENELAVIALILDFFFFILQLPRRRKA</sequence>
<dbReference type="Proteomes" id="UP001152888">
    <property type="component" value="Unassembled WGS sequence"/>
</dbReference>